<dbReference type="OrthoDB" id="9805504at2"/>
<evidence type="ECO:0000313" key="4">
    <source>
        <dbReference type="Proteomes" id="UP000773614"/>
    </source>
</evidence>
<dbReference type="Proteomes" id="UP000773614">
    <property type="component" value="Unassembled WGS sequence"/>
</dbReference>
<protein>
    <recommendedName>
        <fullName evidence="5">TNase-like domain-containing protein</fullName>
    </recommendedName>
</protein>
<comment type="caution">
    <text evidence="3">The sequence shown here is derived from an EMBL/GenBank/DDBJ whole genome shotgun (WGS) entry which is preliminary data.</text>
</comment>
<dbReference type="RefSeq" id="WP_161142832.1">
    <property type="nucleotide sequence ID" value="NZ_SPKJ01000196.1"/>
</dbReference>
<dbReference type="SUPFAM" id="SSF50199">
    <property type="entry name" value="Staphylococcal nuclease"/>
    <property type="match status" value="1"/>
</dbReference>
<accession>A0A964TA03</accession>
<gene>
    <name evidence="3" type="ORF">E4O86_22735</name>
</gene>
<proteinExistence type="predicted"/>
<sequence>MVSWFAALVLWPAAASAADAVTGAGRVIAQSTIMVDHTRVRLEGLDSAMADANCATRIGKCVAIAKEGLASLIEGQTITCSLGHKIAAAYFLGTCSLADGTDIGQRMVEEGWGVAGPSAPKAYRDGGSGAKSGGKGVWAPR</sequence>
<organism evidence="3 4">
    <name type="scientific">Propylenella binzhouense</name>
    <dbReference type="NCBI Taxonomy" id="2555902"/>
    <lineage>
        <taxon>Bacteria</taxon>
        <taxon>Pseudomonadati</taxon>
        <taxon>Pseudomonadota</taxon>
        <taxon>Alphaproteobacteria</taxon>
        <taxon>Hyphomicrobiales</taxon>
        <taxon>Propylenellaceae</taxon>
        <taxon>Propylenella</taxon>
    </lineage>
</organism>
<feature type="chain" id="PRO_5037017407" description="TNase-like domain-containing protein" evidence="2">
    <location>
        <begin position="18"/>
        <end position="141"/>
    </location>
</feature>
<name>A0A964TA03_9HYPH</name>
<evidence type="ECO:0000256" key="2">
    <source>
        <dbReference type="SAM" id="SignalP"/>
    </source>
</evidence>
<evidence type="ECO:0000313" key="3">
    <source>
        <dbReference type="EMBL" id="MYZ50519.1"/>
    </source>
</evidence>
<feature type="region of interest" description="Disordered" evidence="1">
    <location>
        <begin position="119"/>
        <end position="141"/>
    </location>
</feature>
<keyword evidence="2" id="KW-0732">Signal</keyword>
<feature type="compositionally biased region" description="Gly residues" evidence="1">
    <location>
        <begin position="126"/>
        <end position="141"/>
    </location>
</feature>
<feature type="signal peptide" evidence="2">
    <location>
        <begin position="1"/>
        <end position="17"/>
    </location>
</feature>
<keyword evidence="4" id="KW-1185">Reference proteome</keyword>
<reference evidence="3" key="1">
    <citation type="submission" date="2019-03" db="EMBL/GenBank/DDBJ databases">
        <title>Afifella sp. nov., isolated from activated sludge.</title>
        <authorList>
            <person name="Li Q."/>
            <person name="Liu Y."/>
        </authorList>
    </citation>
    <scope>NUCLEOTIDE SEQUENCE</scope>
    <source>
        <strain evidence="3">L72</strain>
    </source>
</reference>
<evidence type="ECO:0008006" key="5">
    <source>
        <dbReference type="Google" id="ProtNLM"/>
    </source>
</evidence>
<evidence type="ECO:0000256" key="1">
    <source>
        <dbReference type="SAM" id="MobiDB-lite"/>
    </source>
</evidence>
<dbReference type="AlphaFoldDB" id="A0A964TA03"/>
<dbReference type="Gene3D" id="2.40.50.90">
    <property type="match status" value="1"/>
</dbReference>
<dbReference type="EMBL" id="SPKJ01000196">
    <property type="protein sequence ID" value="MYZ50519.1"/>
    <property type="molecule type" value="Genomic_DNA"/>
</dbReference>
<dbReference type="InterPro" id="IPR035437">
    <property type="entry name" value="SNase_OB-fold_sf"/>
</dbReference>